<feature type="region of interest" description="Disordered" evidence="1">
    <location>
        <begin position="41"/>
        <end position="72"/>
    </location>
</feature>
<reference evidence="2" key="1">
    <citation type="journal article" date="2019" name="Sci. Rep.">
        <title>Draft genome of Tanacetum cinerariifolium, the natural source of mosquito coil.</title>
        <authorList>
            <person name="Yamashiro T."/>
            <person name="Shiraishi A."/>
            <person name="Satake H."/>
            <person name="Nakayama K."/>
        </authorList>
    </citation>
    <scope>NUCLEOTIDE SEQUENCE</scope>
</reference>
<sequence>PRVVGGIDGNVTIASHVADTLQLRCRQAVIHRHLHREALAGGPGEREGYLLAPGPHSGFSAGRRGGRGHANRCKTRGAGPSCGPTCRRPGCGCIGTKAANPARSAALPRRPGWR</sequence>
<dbReference type="AlphaFoldDB" id="A0A699TFA0"/>
<evidence type="ECO:0000313" key="2">
    <source>
        <dbReference type="EMBL" id="GFD09215.1"/>
    </source>
</evidence>
<accession>A0A699TFA0</accession>
<evidence type="ECO:0000256" key="1">
    <source>
        <dbReference type="SAM" id="MobiDB-lite"/>
    </source>
</evidence>
<gene>
    <name evidence="2" type="ORF">Tci_881184</name>
</gene>
<dbReference type="EMBL" id="BKCJ011243860">
    <property type="protein sequence ID" value="GFD09215.1"/>
    <property type="molecule type" value="Genomic_DNA"/>
</dbReference>
<feature type="non-terminal residue" evidence="2">
    <location>
        <position position="1"/>
    </location>
</feature>
<comment type="caution">
    <text evidence="2">The sequence shown here is derived from an EMBL/GenBank/DDBJ whole genome shotgun (WGS) entry which is preliminary data.</text>
</comment>
<name>A0A699TFA0_TANCI</name>
<proteinExistence type="predicted"/>
<organism evidence="2">
    <name type="scientific">Tanacetum cinerariifolium</name>
    <name type="common">Dalmatian daisy</name>
    <name type="synonym">Chrysanthemum cinerariifolium</name>
    <dbReference type="NCBI Taxonomy" id="118510"/>
    <lineage>
        <taxon>Eukaryota</taxon>
        <taxon>Viridiplantae</taxon>
        <taxon>Streptophyta</taxon>
        <taxon>Embryophyta</taxon>
        <taxon>Tracheophyta</taxon>
        <taxon>Spermatophyta</taxon>
        <taxon>Magnoliopsida</taxon>
        <taxon>eudicotyledons</taxon>
        <taxon>Gunneridae</taxon>
        <taxon>Pentapetalae</taxon>
        <taxon>asterids</taxon>
        <taxon>campanulids</taxon>
        <taxon>Asterales</taxon>
        <taxon>Asteraceae</taxon>
        <taxon>Asteroideae</taxon>
        <taxon>Anthemideae</taxon>
        <taxon>Anthemidinae</taxon>
        <taxon>Tanacetum</taxon>
    </lineage>
</organism>
<protein>
    <submittedName>
        <fullName evidence="2">Uncharacterized protein</fullName>
    </submittedName>
</protein>